<dbReference type="PANTHER" id="PTHR31806">
    <property type="entry name" value="PURINE-CYTOSINE PERMEASE FCY2-RELATED"/>
    <property type="match status" value="1"/>
</dbReference>
<name>A0A0B7NR42_PROFF</name>
<feature type="transmembrane region" description="Helical" evidence="8">
    <location>
        <begin position="465"/>
        <end position="487"/>
    </location>
</feature>
<evidence type="ECO:0000313" key="9">
    <source>
        <dbReference type="EMBL" id="CEP26315.1"/>
    </source>
</evidence>
<proteinExistence type="inferred from homology"/>
<dbReference type="GO" id="GO:0022857">
    <property type="term" value="F:transmembrane transporter activity"/>
    <property type="evidence" value="ECO:0007669"/>
    <property type="project" value="InterPro"/>
</dbReference>
<keyword evidence="4 8" id="KW-0812">Transmembrane</keyword>
<dbReference type="EMBL" id="LM676401">
    <property type="protein sequence ID" value="CEP26315.1"/>
    <property type="molecule type" value="Genomic_DNA"/>
</dbReference>
<feature type="transmembrane region" description="Helical" evidence="8">
    <location>
        <begin position="310"/>
        <end position="330"/>
    </location>
</feature>
<feature type="transmembrane region" description="Helical" evidence="8">
    <location>
        <begin position="133"/>
        <end position="154"/>
    </location>
</feature>
<keyword evidence="3 7" id="KW-0813">Transport</keyword>
<dbReference type="InterPro" id="IPR001248">
    <property type="entry name" value="Pur-cyt_permease"/>
</dbReference>
<feature type="transmembrane region" description="Helical" evidence="8">
    <location>
        <begin position="421"/>
        <end position="445"/>
    </location>
</feature>
<feature type="transmembrane region" description="Helical" evidence="8">
    <location>
        <begin position="80"/>
        <end position="100"/>
    </location>
</feature>
<evidence type="ECO:0000256" key="4">
    <source>
        <dbReference type="ARBA" id="ARBA00022692"/>
    </source>
</evidence>
<gene>
    <name evidence="9" type="primary">codB</name>
    <name evidence="9" type="ORF">PFCIRM138_06545</name>
</gene>
<feature type="transmembrane region" description="Helical" evidence="8">
    <location>
        <begin position="166"/>
        <end position="184"/>
    </location>
</feature>
<feature type="transmembrane region" description="Helical" evidence="8">
    <location>
        <begin position="267"/>
        <end position="290"/>
    </location>
</feature>
<protein>
    <submittedName>
        <fullName evidence="9">Permease for cytosine/purines, uracil, thiamine, allantoin</fullName>
    </submittedName>
</protein>
<feature type="transmembrane region" description="Helical" evidence="8">
    <location>
        <begin position="351"/>
        <end position="370"/>
    </location>
</feature>
<organism evidence="9">
    <name type="scientific">Propionibacterium freudenreichii subsp. freudenreichii</name>
    <dbReference type="NCBI Taxonomy" id="66712"/>
    <lineage>
        <taxon>Bacteria</taxon>
        <taxon>Bacillati</taxon>
        <taxon>Actinomycetota</taxon>
        <taxon>Actinomycetes</taxon>
        <taxon>Propionibacteriales</taxon>
        <taxon>Propionibacteriaceae</taxon>
        <taxon>Propionibacterium</taxon>
    </lineage>
</organism>
<dbReference type="InterPro" id="IPR026030">
    <property type="entry name" value="Pur-cyt_permease_Fcy2/21/22"/>
</dbReference>
<evidence type="ECO:0000256" key="3">
    <source>
        <dbReference type="ARBA" id="ARBA00022448"/>
    </source>
</evidence>
<dbReference type="GO" id="GO:0005886">
    <property type="term" value="C:plasma membrane"/>
    <property type="evidence" value="ECO:0007669"/>
    <property type="project" value="TreeGrafter"/>
</dbReference>
<evidence type="ECO:0000256" key="1">
    <source>
        <dbReference type="ARBA" id="ARBA00004141"/>
    </source>
</evidence>
<feature type="transmembrane region" description="Helical" evidence="8">
    <location>
        <begin position="376"/>
        <end position="400"/>
    </location>
</feature>
<evidence type="ECO:0000256" key="7">
    <source>
        <dbReference type="PIRNR" id="PIRNR002744"/>
    </source>
</evidence>
<evidence type="ECO:0000256" key="2">
    <source>
        <dbReference type="ARBA" id="ARBA00008974"/>
    </source>
</evidence>
<dbReference type="PIRSF" id="PIRSF002744">
    <property type="entry name" value="Pur-cyt_permease"/>
    <property type="match status" value="1"/>
</dbReference>
<feature type="transmembrane region" description="Helical" evidence="8">
    <location>
        <begin position="196"/>
        <end position="216"/>
    </location>
</feature>
<dbReference type="Gene3D" id="1.10.4160.10">
    <property type="entry name" value="Hydantoin permease"/>
    <property type="match status" value="1"/>
</dbReference>
<dbReference type="AlphaFoldDB" id="A0A0B7NR42"/>
<evidence type="ECO:0000256" key="6">
    <source>
        <dbReference type="ARBA" id="ARBA00023136"/>
    </source>
</evidence>
<evidence type="ECO:0000256" key="5">
    <source>
        <dbReference type="ARBA" id="ARBA00022989"/>
    </source>
</evidence>
<sequence length="506" mass="52376">MTTAATSTIPAPDERLLEAPIEHGVLSHVEQRGIEPVPADKRNGTPGQLFWIWFAANISILGIPLGATLIALGLNLWQAVLATAIGAFGSFAVVGVISVAGRRGGAPSLTLSRAIFGVRGNAGPTLVSLVSRLGWETVTTLTGAFALISLYSIATGTTADAKAHPVLTVVCIVIFVALTVVVSATGHSFLLTVQKWATWVFGALTALVALYLATTVDWSAFIGNAPGPASAFVVGIGTIVAGTGVGWANSGADMARYQKLSVKTRSLVASASVGAGIPLVVVIGLGSALTAGNSSIATASDPIAAVHQSLPTWVSVPYLIAAFAGLLMSNHISMYSAGLTTITLGVRIRRVYAVVVDIVVTITGSIYFMLISDSFYGPFISFISVLAVPITAWIGCFLVDMAGRRSYDAHGLLDLRPGARYWYWHGISLAGTGSWLIGLVVGLLFMSAKISDTEVWFAGPLSHTWIGTNGLAWLVSLVVAAGLYALFGGLRRKDDAAAAPAAGAAA</sequence>
<comment type="subcellular location">
    <subcellularLocation>
        <location evidence="1">Membrane</location>
        <topology evidence="1">Multi-pass membrane protein</topology>
    </subcellularLocation>
</comment>
<keyword evidence="5 8" id="KW-1133">Transmembrane helix</keyword>
<dbReference type="PANTHER" id="PTHR31806:SF1">
    <property type="entry name" value="PURINE-CYTOSINE PERMEASE FCY2-RELATED"/>
    <property type="match status" value="1"/>
</dbReference>
<reference evidence="9" key="1">
    <citation type="submission" date="2014-08" db="EMBL/GenBank/DDBJ databases">
        <authorList>
            <person name="Falentin Helene"/>
        </authorList>
    </citation>
    <scope>NUCLEOTIDE SEQUENCE</scope>
</reference>
<dbReference type="Pfam" id="PF02133">
    <property type="entry name" value="Transp_cyt_pur"/>
    <property type="match status" value="1"/>
</dbReference>
<feature type="transmembrane region" description="Helical" evidence="8">
    <location>
        <begin position="228"/>
        <end position="247"/>
    </location>
</feature>
<feature type="transmembrane region" description="Helical" evidence="8">
    <location>
        <begin position="50"/>
        <end position="74"/>
    </location>
</feature>
<evidence type="ECO:0000256" key="8">
    <source>
        <dbReference type="SAM" id="Phobius"/>
    </source>
</evidence>
<accession>A0A0B7NR42</accession>
<comment type="similarity">
    <text evidence="2 7">Belongs to the purine-cytosine permease (2.A.39) family.</text>
</comment>
<keyword evidence="6 7" id="KW-0472">Membrane</keyword>